<dbReference type="Proteomes" id="UP001628164">
    <property type="component" value="Unassembled WGS sequence"/>
</dbReference>
<comment type="caution">
    <text evidence="1">The sequence shown here is derived from an EMBL/GenBank/DDBJ whole genome shotgun (WGS) entry which is preliminary data.</text>
</comment>
<reference evidence="1 2" key="1">
    <citation type="journal article" date="2024" name="Dis. Aquat. Organ.">
        <title>Francisella sciaenopsi sp. nov. isolated from diseased red drum Sciaenops ocellatus in Florida, USA.</title>
        <authorList>
            <person name="Kawahara M."/>
            <person name="Cody T.T."/>
            <person name="Yanong R.P.E."/>
            <person name="Henderson E."/>
            <person name="Yazdi Z."/>
            <person name="Soto E."/>
        </authorList>
    </citation>
    <scope>NUCLEOTIDE SEQUENCE [LARGE SCALE GENOMIC DNA]</scope>
    <source>
        <strain evidence="1 2">R22-20-7</strain>
    </source>
</reference>
<keyword evidence="2" id="KW-1185">Reference proteome</keyword>
<accession>A0ABQ6PC61</accession>
<protein>
    <submittedName>
        <fullName evidence="1">Uncharacterized protein</fullName>
    </submittedName>
</protein>
<evidence type="ECO:0000313" key="1">
    <source>
        <dbReference type="EMBL" id="GMN88625.1"/>
    </source>
</evidence>
<organism evidence="1 2">
    <name type="scientific">Francisella sciaenopsi</name>
    <dbReference type="NCBI Taxonomy" id="3055034"/>
    <lineage>
        <taxon>Bacteria</taxon>
        <taxon>Pseudomonadati</taxon>
        <taxon>Pseudomonadota</taxon>
        <taxon>Gammaproteobacteria</taxon>
        <taxon>Thiotrichales</taxon>
        <taxon>Francisellaceae</taxon>
        <taxon>Francisella</taxon>
    </lineage>
</organism>
<dbReference type="EMBL" id="BTHG01000001">
    <property type="protein sequence ID" value="GMN88625.1"/>
    <property type="molecule type" value="Genomic_DNA"/>
</dbReference>
<sequence length="64" mass="7442">MIVFEYAQIIIVPISINNVPKTNGKSNFCLKNRYPIIPIRIIPNADHTEYAKAIFIYFNDNDKK</sequence>
<name>A0ABQ6PC61_9GAMM</name>
<gene>
    <name evidence="1" type="ORF">fsci_01110</name>
</gene>
<proteinExistence type="predicted"/>
<evidence type="ECO:0000313" key="2">
    <source>
        <dbReference type="Proteomes" id="UP001628164"/>
    </source>
</evidence>